<evidence type="ECO:0000313" key="4">
    <source>
        <dbReference type="EMBL" id="CAH2264174.1"/>
    </source>
</evidence>
<sequence>MWFIILTLTLCVLVSSVEVNKSTDSNLFEDSVNRNCDGDFPWTSTEYKYLGIVPFNDYNKKCIQAISKSCATSHQIDFSRGAIELNVYLRLLFNKSGLKVTVFNENNVLVIDYELSRLKNNYTDGWNKILLHPEESIIGYINLKGCTDKGEIIVVDTYQYFSTKKTQNESAKIKFNVVNENFNVLQLLNKRNESLLNKTTNVSKIYSKKRFIRSVEDTLTTDGEANPDTVATVTQTIKQEPGESVTSTEPTTKELDEGGNTVTSKPLTTEPEEDGNITSTESTTTNATKDPEFNPTDGPEQDNNTKTTESDSSTQEQGNNFWTPLTITLVAVGCFVVLSVTAVTAYHCGKMSSSKGDTDFIIEEDIVPKAIIPRVKNINRFEV</sequence>
<feature type="transmembrane region" description="Helical" evidence="2">
    <location>
        <begin position="321"/>
        <end position="346"/>
    </location>
</feature>
<evidence type="ECO:0000256" key="2">
    <source>
        <dbReference type="SAM" id="Phobius"/>
    </source>
</evidence>
<evidence type="ECO:0000256" key="1">
    <source>
        <dbReference type="SAM" id="MobiDB-lite"/>
    </source>
</evidence>
<keyword evidence="2" id="KW-0472">Membrane</keyword>
<dbReference type="EMBL" id="CAKXAJ010026245">
    <property type="protein sequence ID" value="CAH2264174.1"/>
    <property type="molecule type" value="Genomic_DNA"/>
</dbReference>
<feature type="compositionally biased region" description="Low complexity" evidence="1">
    <location>
        <begin position="278"/>
        <end position="288"/>
    </location>
</feature>
<proteinExistence type="predicted"/>
<evidence type="ECO:0000313" key="5">
    <source>
        <dbReference type="Proteomes" id="UP000838756"/>
    </source>
</evidence>
<feature type="compositionally biased region" description="Polar residues" evidence="1">
    <location>
        <begin position="234"/>
        <end position="250"/>
    </location>
</feature>
<feature type="signal peptide" evidence="3">
    <location>
        <begin position="1"/>
        <end position="16"/>
    </location>
</feature>
<comment type="caution">
    <text evidence="4">The sequence shown here is derived from an EMBL/GenBank/DDBJ whole genome shotgun (WGS) entry which is preliminary data.</text>
</comment>
<dbReference type="AlphaFoldDB" id="A0A8S4SJG3"/>
<keyword evidence="2" id="KW-0812">Transmembrane</keyword>
<accession>A0A8S4SJG3</accession>
<dbReference type="OrthoDB" id="6931193at2759"/>
<keyword evidence="5" id="KW-1185">Reference proteome</keyword>
<feature type="chain" id="PRO_5035725583" evidence="3">
    <location>
        <begin position="17"/>
        <end position="383"/>
    </location>
</feature>
<protein>
    <submittedName>
        <fullName evidence="4">Jg21716 protein</fullName>
    </submittedName>
</protein>
<feature type="compositionally biased region" description="Polar residues" evidence="1">
    <location>
        <begin position="301"/>
        <end position="318"/>
    </location>
</feature>
<evidence type="ECO:0000256" key="3">
    <source>
        <dbReference type="SAM" id="SignalP"/>
    </source>
</evidence>
<keyword evidence="2" id="KW-1133">Transmembrane helix</keyword>
<keyword evidence="3" id="KW-0732">Signal</keyword>
<organism evidence="4 5">
    <name type="scientific">Pararge aegeria aegeria</name>
    <dbReference type="NCBI Taxonomy" id="348720"/>
    <lineage>
        <taxon>Eukaryota</taxon>
        <taxon>Metazoa</taxon>
        <taxon>Ecdysozoa</taxon>
        <taxon>Arthropoda</taxon>
        <taxon>Hexapoda</taxon>
        <taxon>Insecta</taxon>
        <taxon>Pterygota</taxon>
        <taxon>Neoptera</taxon>
        <taxon>Endopterygota</taxon>
        <taxon>Lepidoptera</taxon>
        <taxon>Glossata</taxon>
        <taxon>Ditrysia</taxon>
        <taxon>Papilionoidea</taxon>
        <taxon>Nymphalidae</taxon>
        <taxon>Satyrinae</taxon>
        <taxon>Satyrini</taxon>
        <taxon>Parargina</taxon>
        <taxon>Pararge</taxon>
    </lineage>
</organism>
<gene>
    <name evidence="4" type="primary">jg21716</name>
    <name evidence="4" type="ORF">PAEG_LOCUS24527</name>
</gene>
<dbReference type="Proteomes" id="UP000838756">
    <property type="component" value="Unassembled WGS sequence"/>
</dbReference>
<name>A0A8S4SJG3_9NEOP</name>
<feature type="region of interest" description="Disordered" evidence="1">
    <location>
        <begin position="234"/>
        <end position="318"/>
    </location>
</feature>
<reference evidence="4" key="1">
    <citation type="submission" date="2022-03" db="EMBL/GenBank/DDBJ databases">
        <authorList>
            <person name="Lindestad O."/>
        </authorList>
    </citation>
    <scope>NUCLEOTIDE SEQUENCE</scope>
</reference>